<dbReference type="SUPFAM" id="SSF50800">
    <property type="entry name" value="PK beta-barrel domain-like"/>
    <property type="match status" value="1"/>
</dbReference>
<dbReference type="InterPro" id="IPR014729">
    <property type="entry name" value="Rossmann-like_a/b/a_fold"/>
</dbReference>
<dbReference type="PRINTS" id="PR01050">
    <property type="entry name" value="PYRUVTKNASE"/>
</dbReference>
<dbReference type="PANTHER" id="PTHR43509:SF1">
    <property type="entry name" value="SULFATE ADENYLYLTRANSFERASE"/>
    <property type="match status" value="1"/>
</dbReference>
<dbReference type="InterPro" id="IPR024951">
    <property type="entry name" value="Sulfurylase_cat_dom"/>
</dbReference>
<evidence type="ECO:0000259" key="16">
    <source>
        <dbReference type="Pfam" id="PF14306"/>
    </source>
</evidence>
<dbReference type="InterPro" id="IPR001697">
    <property type="entry name" value="Pyr_Knase"/>
</dbReference>
<evidence type="ECO:0000256" key="7">
    <source>
        <dbReference type="ARBA" id="ARBA00022741"/>
    </source>
</evidence>
<evidence type="ECO:0000313" key="17">
    <source>
        <dbReference type="EMBL" id="EGK72696.1"/>
    </source>
</evidence>
<evidence type="ECO:0000256" key="6">
    <source>
        <dbReference type="ARBA" id="ARBA00022723"/>
    </source>
</evidence>
<evidence type="ECO:0000256" key="11">
    <source>
        <dbReference type="ARBA" id="ARBA00023152"/>
    </source>
</evidence>
<evidence type="ECO:0000259" key="14">
    <source>
        <dbReference type="Pfam" id="PF00224"/>
    </source>
</evidence>
<dbReference type="InterPro" id="IPR015813">
    <property type="entry name" value="Pyrv/PenolPyrv_kinase-like_dom"/>
</dbReference>
<name>F5R9L4_METUF</name>
<dbReference type="Gene3D" id="3.40.50.620">
    <property type="entry name" value="HUPs"/>
    <property type="match status" value="1"/>
</dbReference>
<comment type="pathway">
    <text evidence="1 13">Carbohydrate degradation; glycolysis; pyruvate from D-glyceraldehyde 3-phosphate: step 5/5.</text>
</comment>
<dbReference type="Gene3D" id="2.40.33.10">
    <property type="entry name" value="PK beta-barrel domain-like"/>
    <property type="match status" value="1"/>
</dbReference>
<dbReference type="EMBL" id="AFHG01000031">
    <property type="protein sequence ID" value="EGK72696.1"/>
    <property type="molecule type" value="Genomic_DNA"/>
</dbReference>
<evidence type="ECO:0000256" key="4">
    <source>
        <dbReference type="ARBA" id="ARBA00012142"/>
    </source>
</evidence>
<keyword evidence="8 13" id="KW-0418">Kinase</keyword>
<dbReference type="SUPFAM" id="SSF51621">
    <property type="entry name" value="Phosphoenolpyruvate/pyruvate domain"/>
    <property type="match status" value="1"/>
</dbReference>
<dbReference type="STRING" id="1000565.METUNv1_00935"/>
<dbReference type="InterPro" id="IPR015806">
    <property type="entry name" value="Pyrv_Knase_insert_dom_sf"/>
</dbReference>
<evidence type="ECO:0000256" key="5">
    <source>
        <dbReference type="ARBA" id="ARBA00022679"/>
    </source>
</evidence>
<feature type="domain" description="ATP-sulfurylase PUA-like" evidence="16">
    <location>
        <begin position="352"/>
        <end position="505"/>
    </location>
</feature>
<dbReference type="InterPro" id="IPR015947">
    <property type="entry name" value="PUA-like_sf"/>
</dbReference>
<dbReference type="GO" id="GO:0000287">
    <property type="term" value="F:magnesium ion binding"/>
    <property type="evidence" value="ECO:0007669"/>
    <property type="project" value="InterPro"/>
</dbReference>
<evidence type="ECO:0000259" key="15">
    <source>
        <dbReference type="Pfam" id="PF01747"/>
    </source>
</evidence>
<dbReference type="GO" id="GO:0004743">
    <property type="term" value="F:pyruvate kinase activity"/>
    <property type="evidence" value="ECO:0007669"/>
    <property type="project" value="UniProtKB-EC"/>
</dbReference>
<keyword evidence="10 13" id="KW-0460">Magnesium</keyword>
<dbReference type="InterPro" id="IPR040442">
    <property type="entry name" value="Pyrv_kinase-like_dom_sf"/>
</dbReference>
<dbReference type="InterPro" id="IPR025980">
    <property type="entry name" value="ATP-Sase_PUA-like_dom"/>
</dbReference>
<feature type="domain" description="Sulphate adenylyltransferase catalytic" evidence="15">
    <location>
        <begin position="513"/>
        <end position="717"/>
    </location>
</feature>
<evidence type="ECO:0000256" key="1">
    <source>
        <dbReference type="ARBA" id="ARBA00004997"/>
    </source>
</evidence>
<dbReference type="SUPFAM" id="SSF52374">
    <property type="entry name" value="Nucleotidylyl transferase"/>
    <property type="match status" value="1"/>
</dbReference>
<dbReference type="GO" id="GO:0005524">
    <property type="term" value="F:ATP binding"/>
    <property type="evidence" value="ECO:0007669"/>
    <property type="project" value="UniProtKB-KW"/>
</dbReference>
<dbReference type="PANTHER" id="PTHR43509">
    <property type="match status" value="1"/>
</dbReference>
<evidence type="ECO:0000256" key="10">
    <source>
        <dbReference type="ARBA" id="ARBA00022842"/>
    </source>
</evidence>
<dbReference type="GO" id="GO:0030955">
    <property type="term" value="F:potassium ion binding"/>
    <property type="evidence" value="ECO:0007669"/>
    <property type="project" value="InterPro"/>
</dbReference>
<evidence type="ECO:0000256" key="8">
    <source>
        <dbReference type="ARBA" id="ARBA00022777"/>
    </source>
</evidence>
<dbReference type="Gene3D" id="3.20.20.60">
    <property type="entry name" value="Phosphoenolpyruvate-binding domains"/>
    <property type="match status" value="1"/>
</dbReference>
<organism evidence="17 18">
    <name type="scientific">Methyloversatilis universalis (strain ATCC BAA-1314 / DSM 25237 / JCM 13912 / CCUG 52030 / FAM5)</name>
    <dbReference type="NCBI Taxonomy" id="1000565"/>
    <lineage>
        <taxon>Bacteria</taxon>
        <taxon>Pseudomonadati</taxon>
        <taxon>Pseudomonadota</taxon>
        <taxon>Betaproteobacteria</taxon>
        <taxon>Nitrosomonadales</taxon>
        <taxon>Sterolibacteriaceae</taxon>
        <taxon>Methyloversatilis</taxon>
    </lineage>
</organism>
<keyword evidence="7" id="KW-0547">Nucleotide-binding</keyword>
<evidence type="ECO:0000256" key="12">
    <source>
        <dbReference type="ARBA" id="ARBA00023317"/>
    </source>
</evidence>
<feature type="domain" description="Pyruvate kinase barrel" evidence="14">
    <location>
        <begin position="6"/>
        <end position="314"/>
    </location>
</feature>
<accession>F5R9L4</accession>
<evidence type="ECO:0000256" key="9">
    <source>
        <dbReference type="ARBA" id="ARBA00022840"/>
    </source>
</evidence>
<sequence length="730" mass="80224">MTAPDKEILCTLGPASLNDRVLARLEELGVNLFRINLSHTKLQDLPRVIDFIRSRSAVPICLDTEGAQIRTGDMLNGEIAVRENSIVHAHKLRVPGDAFNFNLYPDDVIDKLEVGDFISIDFNSVLVQVISRDDAKVAMRVLHGGVIGQNKAVTVERDIALDTLTAKDIAALEYGRSVGIRHVALSFANRGSDVDQVRALVGDDTFLISKIECRNGLINLDEISERSDALLIDRGDLSRQEPIERIPALQKLIIARGQAHRRKVYVATNLLESMITAPRPTRAEVNDVINTLLDGADGLVLAAETAIGKDPVGCVAMIVKLIREFRVLNARTPAPHHEGLAYVPTDPTSLLIEPHGGTLVNRVSPAAAIADLDTLPRLTVRDTDLLDAHQIGVGTFSPLTGFMDRETLISVLHRKRLPDGAAWTVPVLLQVDAERARTLAAGQRQVLTDDAGRAHAVIDVSEVYRHDLDEIGHLAFGTASTEHPGVARLLRNGDHFVAGAITLIEERPSPWREFELTPRQSRFIFAHKGWSKVVAFHGRNISHRVHEHLQLQALERTNADGLFINPVIGPKKPGDFLPRPILRSYQMLIDFGLYPNGKVLLGALATYPRYAGPREAVFNAICRKNIGCSHFIVGRNHAGVGDFYDDRSYRALFDELGDTGITPVFFDAIGYNPATGAYESGLHDDAQAISGTRVRDSLLRGEPLPDWYVRGIVQDMISAELKAGQPLFHA</sequence>
<evidence type="ECO:0000313" key="18">
    <source>
        <dbReference type="Proteomes" id="UP000005019"/>
    </source>
</evidence>
<dbReference type="Pfam" id="PF00224">
    <property type="entry name" value="PK"/>
    <property type="match status" value="1"/>
</dbReference>
<keyword evidence="12" id="KW-0670">Pyruvate</keyword>
<dbReference type="OrthoDB" id="9804504at2"/>
<dbReference type="RefSeq" id="WP_008059311.1">
    <property type="nucleotide sequence ID" value="NZ_AFHG01000031.1"/>
</dbReference>
<dbReference type="UniPathway" id="UPA00109">
    <property type="reaction ID" value="UER00188"/>
</dbReference>
<dbReference type="AlphaFoldDB" id="F5R9L4"/>
<reference evidence="17 18" key="1">
    <citation type="journal article" date="2011" name="J. Bacteriol.">
        <title>Genome sequence of Methyloversatilis universalis FAM5T, a methylotrophic representative of the order Rhodocyclales.</title>
        <authorList>
            <person name="Kittichotirat W."/>
            <person name="Good N.M."/>
            <person name="Hall R."/>
            <person name="Bringel F."/>
            <person name="Lajus A."/>
            <person name="Medigue C."/>
            <person name="Smalley N.E."/>
            <person name="Beck D."/>
            <person name="Bumgarner R."/>
            <person name="Vuilleumier S."/>
            <person name="Kalyuzhnaya M.G."/>
        </authorList>
    </citation>
    <scope>NUCLEOTIDE SEQUENCE [LARGE SCALE GENOMIC DNA]</scope>
    <source>
        <strain evidence="18">ATCC BAA-1314 / JCM 13912 / FAM5</strain>
    </source>
</reference>
<comment type="pathway">
    <text evidence="2">Sulfur metabolism; hydrogen sulfide biosynthesis; sulfite from sulfate: step 1/3.</text>
</comment>
<keyword evidence="11 13" id="KW-0324">Glycolysis</keyword>
<comment type="caution">
    <text evidence="17">The sequence shown here is derived from an EMBL/GenBank/DDBJ whole genome shotgun (WGS) entry which is preliminary data.</text>
</comment>
<dbReference type="Pfam" id="PF14306">
    <property type="entry name" value="PUA_2"/>
    <property type="match status" value="1"/>
</dbReference>
<comment type="catalytic activity">
    <reaction evidence="13">
        <text>pyruvate + ATP = phosphoenolpyruvate + ADP + H(+)</text>
        <dbReference type="Rhea" id="RHEA:18157"/>
        <dbReference type="ChEBI" id="CHEBI:15361"/>
        <dbReference type="ChEBI" id="CHEBI:15378"/>
        <dbReference type="ChEBI" id="CHEBI:30616"/>
        <dbReference type="ChEBI" id="CHEBI:58702"/>
        <dbReference type="ChEBI" id="CHEBI:456216"/>
        <dbReference type="EC" id="2.7.1.40"/>
    </reaction>
</comment>
<dbReference type="GO" id="GO:0016301">
    <property type="term" value="F:kinase activity"/>
    <property type="evidence" value="ECO:0007669"/>
    <property type="project" value="UniProtKB-KW"/>
</dbReference>
<dbReference type="InterPro" id="IPR015793">
    <property type="entry name" value="Pyrv_Knase_brl"/>
</dbReference>
<protein>
    <recommendedName>
        <fullName evidence="4 13">Pyruvate kinase</fullName>
        <ecNumber evidence="4 13">2.7.1.40</ecNumber>
    </recommendedName>
</protein>
<evidence type="ECO:0000256" key="3">
    <source>
        <dbReference type="ARBA" id="ARBA00008663"/>
    </source>
</evidence>
<keyword evidence="6" id="KW-0479">Metal-binding</keyword>
<dbReference type="Gene3D" id="3.10.400.10">
    <property type="entry name" value="Sulfate adenylyltransferase"/>
    <property type="match status" value="1"/>
</dbReference>
<dbReference type="eggNOG" id="COG0469">
    <property type="taxonomic scope" value="Bacteria"/>
</dbReference>
<dbReference type="SUPFAM" id="SSF88697">
    <property type="entry name" value="PUA domain-like"/>
    <property type="match status" value="1"/>
</dbReference>
<keyword evidence="17" id="KW-0548">Nucleotidyltransferase</keyword>
<dbReference type="Proteomes" id="UP000005019">
    <property type="component" value="Unassembled WGS sequence"/>
</dbReference>
<comment type="similarity">
    <text evidence="3 13">Belongs to the pyruvate kinase family.</text>
</comment>
<evidence type="ECO:0000256" key="2">
    <source>
        <dbReference type="ARBA" id="ARBA00005048"/>
    </source>
</evidence>
<dbReference type="Pfam" id="PF01747">
    <property type="entry name" value="ATP-sulfurylase"/>
    <property type="match status" value="1"/>
</dbReference>
<dbReference type="eggNOG" id="COG2046">
    <property type="taxonomic scope" value="Bacteria"/>
</dbReference>
<evidence type="ECO:0000256" key="13">
    <source>
        <dbReference type="RuleBase" id="RU000504"/>
    </source>
</evidence>
<keyword evidence="18" id="KW-1185">Reference proteome</keyword>
<proteinExistence type="inferred from homology"/>
<dbReference type="GO" id="GO:0004781">
    <property type="term" value="F:sulfate adenylyltransferase (ATP) activity"/>
    <property type="evidence" value="ECO:0007669"/>
    <property type="project" value="InterPro"/>
</dbReference>
<dbReference type="InterPro" id="IPR011037">
    <property type="entry name" value="Pyrv_Knase-like_insert_dom_sf"/>
</dbReference>
<keyword evidence="5 13" id="KW-0808">Transferase</keyword>
<dbReference type="EC" id="2.7.1.40" evidence="4 13"/>
<keyword evidence="9" id="KW-0067">ATP-binding</keyword>
<gene>
    <name evidence="17" type="ORF">METUNv1_00935</name>
</gene>